<feature type="transmembrane region" description="Helical" evidence="1">
    <location>
        <begin position="303"/>
        <end position="323"/>
    </location>
</feature>
<dbReference type="OrthoDB" id="242474at2157"/>
<gene>
    <name evidence="2" type="ordered locus">Natpe_2861</name>
    <name evidence="3" type="ORF">C488_13368</name>
</gene>
<feature type="transmembrane region" description="Helical" evidence="1">
    <location>
        <begin position="225"/>
        <end position="247"/>
    </location>
</feature>
<keyword evidence="5" id="KW-1185">Reference proteome</keyword>
<organism evidence="2 4">
    <name type="scientific">Natrinema pellirubrum (strain DSM 15624 / CIP 106293 / JCM 10476 / NCIMB 786 / 157)</name>
    <dbReference type="NCBI Taxonomy" id="797303"/>
    <lineage>
        <taxon>Archaea</taxon>
        <taxon>Methanobacteriati</taxon>
        <taxon>Methanobacteriota</taxon>
        <taxon>Stenosarchaea group</taxon>
        <taxon>Halobacteria</taxon>
        <taxon>Halobacteriales</taxon>
        <taxon>Natrialbaceae</taxon>
        <taxon>Natrinema</taxon>
    </lineage>
</organism>
<feature type="transmembrane region" description="Helical" evidence="1">
    <location>
        <begin position="335"/>
        <end position="352"/>
    </location>
</feature>
<reference evidence="2" key="1">
    <citation type="submission" date="2012-02" db="EMBL/GenBank/DDBJ databases">
        <title>Complete sequence of chromosome of Natrinema pellirubrum DSM 15624.</title>
        <authorList>
            <consortium name="US DOE Joint Genome Institute"/>
            <person name="Lucas S."/>
            <person name="Han J."/>
            <person name="Lapidus A."/>
            <person name="Cheng J.-F."/>
            <person name="Goodwin L."/>
            <person name="Pitluck S."/>
            <person name="Peters L."/>
            <person name="Teshima H."/>
            <person name="Detter J.C."/>
            <person name="Han C."/>
            <person name="Tapia R."/>
            <person name="Land M."/>
            <person name="Hauser L."/>
            <person name="Kyrpides N."/>
            <person name="Ivanova N."/>
            <person name="Pagani I."/>
            <person name="Sproer C."/>
            <person name="Anderson I."/>
            <person name="Woyke T."/>
        </authorList>
    </citation>
    <scope>NUCLEOTIDE SEQUENCE</scope>
    <source>
        <strain evidence="2">DSM 15624</strain>
    </source>
</reference>
<dbReference type="PATRIC" id="fig|797303.5.peg.2698"/>
<dbReference type="KEGG" id="npe:Natpe_2861"/>
<dbReference type="STRING" id="797303.Natpe_2861"/>
<evidence type="ECO:0000256" key="1">
    <source>
        <dbReference type="SAM" id="Phobius"/>
    </source>
</evidence>
<dbReference type="eggNOG" id="arCOG00381">
    <property type="taxonomic scope" value="Archaea"/>
</dbReference>
<reference evidence="4" key="2">
    <citation type="submission" date="2012-02" db="EMBL/GenBank/DDBJ databases">
        <title>Complete sequence of chromosome of Natrinema pellirubrum DSM 15624.</title>
        <authorList>
            <person name="Lucas S."/>
            <person name="Han J."/>
            <person name="Lapidus A."/>
            <person name="Cheng J.-F."/>
            <person name="Goodwin L."/>
            <person name="Pitluck S."/>
            <person name="Peters L."/>
            <person name="Teshima H."/>
            <person name="Detter J.C."/>
            <person name="Han C."/>
            <person name="Tapia R."/>
            <person name="Land M."/>
            <person name="Hauser L."/>
            <person name="Kyrpides N."/>
            <person name="Ivanova N."/>
            <person name="Pagani I."/>
            <person name="Sproer C."/>
            <person name="Anderson I."/>
            <person name="Woyke T."/>
        </authorList>
    </citation>
    <scope>NUCLEOTIDE SEQUENCE [LARGE SCALE GENOMIC DNA]</scope>
    <source>
        <strain evidence="4">DSM 15624 / JCM 10476 / NCIMB 786</strain>
    </source>
</reference>
<evidence type="ECO:0000313" key="5">
    <source>
        <dbReference type="Proteomes" id="UP000011593"/>
    </source>
</evidence>
<accession>L0JN17</accession>
<protein>
    <submittedName>
        <fullName evidence="2">Uncharacterized protein</fullName>
    </submittedName>
</protein>
<dbReference type="GeneID" id="14333441"/>
<feature type="transmembrane region" description="Helical" evidence="1">
    <location>
        <begin position="412"/>
        <end position="439"/>
    </location>
</feature>
<dbReference type="Proteomes" id="UP000010843">
    <property type="component" value="Chromosome"/>
</dbReference>
<sequence>MRTARVLPLLLCWCLVGLIAVVAVAAAPPPTQLCGVCGPSVANDAEIAGATGHGTLDIYIDENGDSLWHARIPVTASAAERYRTNASALEAAVDAAWAHTHAAEGDVRAVETAIEDDTVVVNYTVDDVARRGVGDSRIVDYFATGTSSTRYELAAERLTIHTPDGTTITNRLPAATVDGNEATWATEDGGDRDFDDQTYVTYGEGGLFGTARGYATIGLAVGPSALARGLAIGAVPGALVGLLGIAIGRPGRGSPVFGRLASRLGLERSTVEATTLERLLVAVGVGGAIGFLGYGAVATGRAFPPVAVVLSSLGAGYALLGLAAARIGPRLETRGLFVLAVFATLVAAAYTRSLAGGIAYPLPLLFGLATALFLPIGHAFECGRTPGALLGVVALVPSVVIAIVYPTSSIGVLTVLIGTILFLPWVIVVGVFGCPLALLGRTLAAEDD</sequence>
<keyword evidence="1" id="KW-1133">Transmembrane helix</keyword>
<name>L0JN17_NATP1</name>
<evidence type="ECO:0000313" key="3">
    <source>
        <dbReference type="EMBL" id="ELY73794.1"/>
    </source>
</evidence>
<dbReference type="HOGENOM" id="CLU_610632_0_0_2"/>
<dbReference type="AlphaFoldDB" id="L0JN17"/>
<proteinExistence type="predicted"/>
<feature type="transmembrane region" description="Helical" evidence="1">
    <location>
        <begin position="279"/>
        <end position="297"/>
    </location>
</feature>
<reference evidence="3 5" key="3">
    <citation type="journal article" date="2014" name="PLoS Genet.">
        <title>Phylogenetically driven sequencing of extremely halophilic archaea reveals strategies for static and dynamic osmo-response.</title>
        <authorList>
            <person name="Becker E.A."/>
            <person name="Seitzer P.M."/>
            <person name="Tritt A."/>
            <person name="Larsen D."/>
            <person name="Krusor M."/>
            <person name="Yao A.I."/>
            <person name="Wu D."/>
            <person name="Madern D."/>
            <person name="Eisen J.A."/>
            <person name="Darling A.E."/>
            <person name="Facciotti M.T."/>
        </authorList>
    </citation>
    <scope>NUCLEOTIDE SEQUENCE [LARGE SCALE GENOMIC DNA]</scope>
    <source>
        <strain evidence="3 5">DSM 15624</strain>
    </source>
</reference>
<dbReference type="RefSeq" id="WP_006182041.1">
    <property type="nucleotide sequence ID" value="NC_019962.1"/>
</dbReference>
<keyword evidence="1" id="KW-0812">Transmembrane</keyword>
<evidence type="ECO:0000313" key="4">
    <source>
        <dbReference type="Proteomes" id="UP000010843"/>
    </source>
</evidence>
<feature type="transmembrane region" description="Helical" evidence="1">
    <location>
        <begin position="358"/>
        <end position="376"/>
    </location>
</feature>
<evidence type="ECO:0000313" key="2">
    <source>
        <dbReference type="EMBL" id="AGB32659.1"/>
    </source>
</evidence>
<feature type="transmembrane region" description="Helical" evidence="1">
    <location>
        <begin position="388"/>
        <end position="406"/>
    </location>
</feature>
<dbReference type="Proteomes" id="UP000011593">
    <property type="component" value="Unassembled WGS sequence"/>
</dbReference>
<keyword evidence="1" id="KW-0472">Membrane</keyword>
<dbReference type="EMBL" id="AOIE01000076">
    <property type="protein sequence ID" value="ELY73794.1"/>
    <property type="molecule type" value="Genomic_DNA"/>
</dbReference>
<dbReference type="EMBL" id="CP003372">
    <property type="protein sequence ID" value="AGB32659.1"/>
    <property type="molecule type" value="Genomic_DNA"/>
</dbReference>